<gene>
    <name evidence="4" type="ORF">ACX27_06125</name>
</gene>
<dbReference type="EMBL" id="CP012036">
    <property type="protein sequence ID" value="ALF52517.1"/>
    <property type="molecule type" value="Genomic_DNA"/>
</dbReference>
<feature type="region of interest" description="Disordered" evidence="1">
    <location>
        <begin position="197"/>
        <end position="218"/>
    </location>
</feature>
<dbReference type="InterPro" id="IPR012347">
    <property type="entry name" value="Ferritin-like"/>
</dbReference>
<proteinExistence type="predicted"/>
<evidence type="ECO:0000259" key="3">
    <source>
        <dbReference type="Pfam" id="PF13628"/>
    </source>
</evidence>
<dbReference type="KEGG" id="npz:ACX27_06125"/>
<name>A0A0M3V4T8_9NOSO</name>
<evidence type="ECO:0000313" key="5">
    <source>
        <dbReference type="Proteomes" id="UP000062645"/>
    </source>
</evidence>
<dbReference type="AlphaFoldDB" id="A0A0M3V4T8"/>
<dbReference type="Pfam" id="PF13628">
    <property type="entry name" value="DUF4142"/>
    <property type="match status" value="1"/>
</dbReference>
<dbReference type="PROSITE" id="PS51257">
    <property type="entry name" value="PROKAR_LIPOPROTEIN"/>
    <property type="match status" value="1"/>
</dbReference>
<sequence>MMFNLKLFSTSLVAIALSLATGCTTTPQQNQNTSEAPSGTTQPVQQAETPSPTTTEQNNLSSSDRQFINEAAQGGLAEVQLGQLASQRAANNAVKQFGLRMVQDHTQVNNQLKQLAARKDVKLPTTLNRENQQLQQRLSKLSGANFDREYMTHMVQDHQKDVSAFQTEAKQGQDADVKAFATQTLPTLQEHLQQARSIVNAGANTGTSTSSPSPTNAR</sequence>
<keyword evidence="5" id="KW-1185">Reference proteome</keyword>
<dbReference type="STRING" id="224013.ACX27_06125"/>
<dbReference type="PATRIC" id="fig|224013.5.peg.1488"/>
<dbReference type="OrthoDB" id="9101320at2"/>
<feature type="chain" id="PRO_5005791074" description="DUF4142 domain-containing protein" evidence="2">
    <location>
        <begin position="17"/>
        <end position="218"/>
    </location>
</feature>
<reference evidence="4 5" key="2">
    <citation type="journal article" date="2016" name="Genome Announc.">
        <title>Draft Genome Sequence of the N2-Fixing Cyanobacterium Nostoc piscinale CENA21, Isolated from the Brazilian Amazon Floodplain.</title>
        <authorList>
            <person name="Leao T."/>
            <person name="Guimaraes P.I."/>
            <person name="de Melo A.G."/>
            <person name="Ramos R.T."/>
            <person name="Leao P.N."/>
            <person name="Silva A."/>
            <person name="Fiore M.F."/>
            <person name="Schneider M.P."/>
        </authorList>
    </citation>
    <scope>NUCLEOTIDE SEQUENCE [LARGE SCALE GENOMIC DNA]</scope>
    <source>
        <strain evidence="4 5">CENA21</strain>
    </source>
</reference>
<evidence type="ECO:0000256" key="2">
    <source>
        <dbReference type="SAM" id="SignalP"/>
    </source>
</evidence>
<protein>
    <recommendedName>
        <fullName evidence="3">DUF4142 domain-containing protein</fullName>
    </recommendedName>
</protein>
<feature type="domain" description="DUF4142" evidence="3">
    <location>
        <begin position="63"/>
        <end position="197"/>
    </location>
</feature>
<keyword evidence="2" id="KW-0732">Signal</keyword>
<accession>A0A0M3V4T8</accession>
<dbReference type="PANTHER" id="PTHR38593">
    <property type="entry name" value="BLR2558 PROTEIN"/>
    <property type="match status" value="1"/>
</dbReference>
<reference evidence="5" key="1">
    <citation type="submission" date="2015-07" db="EMBL/GenBank/DDBJ databases">
        <title>Genome Of Nitrogen-Fixing Cyanobacterium Nostoc piscinale CENA21 From Solimoes/Amazon River Floodplain Sediments And Comparative Genomics To Uncover Biosynthetic Natural Products Potential.</title>
        <authorList>
            <person name="Leao T.F."/>
            <person name="Leao P.N."/>
            <person name="Guimaraes P.I."/>
            <person name="de Melo A.G.C."/>
            <person name="Ramos R.T.J."/>
            <person name="Silva A."/>
            <person name="Fiore M.F."/>
            <person name="Schneider M.P.C."/>
        </authorList>
    </citation>
    <scope>NUCLEOTIDE SEQUENCE [LARGE SCALE GENOMIC DNA]</scope>
    <source>
        <strain evidence="5">CENA21</strain>
    </source>
</reference>
<dbReference type="PANTHER" id="PTHR38593:SF1">
    <property type="entry name" value="BLR2558 PROTEIN"/>
    <property type="match status" value="1"/>
</dbReference>
<feature type="region of interest" description="Disordered" evidence="1">
    <location>
        <begin position="24"/>
        <end position="60"/>
    </location>
</feature>
<dbReference type="InterPro" id="IPR025419">
    <property type="entry name" value="DUF4142"/>
</dbReference>
<organism evidence="4 5">
    <name type="scientific">Nostoc piscinale CENA21</name>
    <dbReference type="NCBI Taxonomy" id="224013"/>
    <lineage>
        <taxon>Bacteria</taxon>
        <taxon>Bacillati</taxon>
        <taxon>Cyanobacteriota</taxon>
        <taxon>Cyanophyceae</taxon>
        <taxon>Nostocales</taxon>
        <taxon>Nostocaceae</taxon>
        <taxon>Nostoc</taxon>
    </lineage>
</organism>
<evidence type="ECO:0000313" key="4">
    <source>
        <dbReference type="EMBL" id="ALF52517.1"/>
    </source>
</evidence>
<dbReference type="Gene3D" id="1.20.1260.10">
    <property type="match status" value="1"/>
</dbReference>
<dbReference type="Proteomes" id="UP000062645">
    <property type="component" value="Chromosome"/>
</dbReference>
<feature type="compositionally biased region" description="Low complexity" evidence="1">
    <location>
        <begin position="200"/>
        <end position="218"/>
    </location>
</feature>
<feature type="signal peptide" evidence="2">
    <location>
        <begin position="1"/>
        <end position="16"/>
    </location>
</feature>
<evidence type="ECO:0000256" key="1">
    <source>
        <dbReference type="SAM" id="MobiDB-lite"/>
    </source>
</evidence>